<reference evidence="2" key="1">
    <citation type="submission" date="2020-04" db="EMBL/GenBank/DDBJ databases">
        <title>Draft genome resource of the tomato pathogen Pseudocercospora fuligena.</title>
        <authorList>
            <person name="Zaccaron A."/>
        </authorList>
    </citation>
    <scope>NUCLEOTIDE SEQUENCE</scope>
    <source>
        <strain evidence="2">PF001</strain>
    </source>
</reference>
<dbReference type="Proteomes" id="UP000660729">
    <property type="component" value="Unassembled WGS sequence"/>
</dbReference>
<feature type="compositionally biased region" description="Low complexity" evidence="1">
    <location>
        <begin position="64"/>
        <end position="74"/>
    </location>
</feature>
<evidence type="ECO:0000256" key="1">
    <source>
        <dbReference type="SAM" id="MobiDB-lite"/>
    </source>
</evidence>
<dbReference type="AlphaFoldDB" id="A0A8H6REZ4"/>
<sequence length="225" mass="25486">MGDAGFTFSTPPGSISGTPTIRSPSLAPSSRSRRSQGSSTRSSYTNRSDKTLRDLVGNWMLNTSLSTSNTTTSTEPQANGTSSAQTRPSPSPSNITITQSHYPSQIFVKSSVPSEHYVTERWFPPQRPGQWSSWNVNFEGTKSRCRWVRGDQFEHKDGIAFLTYGLTRLGEFFEAEVEGKDQKWKMGQVWFVQRGSQLVRRWVKFENDGEENRREGEEVWEFVGR</sequence>
<protein>
    <submittedName>
        <fullName evidence="2">Uncharacterized protein</fullName>
    </submittedName>
</protein>
<keyword evidence="3" id="KW-1185">Reference proteome</keyword>
<dbReference type="OrthoDB" id="425354at2759"/>
<feature type="compositionally biased region" description="Polar residues" evidence="1">
    <location>
        <begin position="7"/>
        <end position="21"/>
    </location>
</feature>
<feature type="compositionally biased region" description="Low complexity" evidence="1">
    <location>
        <begin position="22"/>
        <end position="43"/>
    </location>
</feature>
<feature type="compositionally biased region" description="Polar residues" evidence="1">
    <location>
        <begin position="75"/>
        <end position="96"/>
    </location>
</feature>
<name>A0A8H6REZ4_9PEZI</name>
<feature type="region of interest" description="Disordered" evidence="1">
    <location>
        <begin position="64"/>
        <end position="96"/>
    </location>
</feature>
<evidence type="ECO:0000313" key="3">
    <source>
        <dbReference type="Proteomes" id="UP000660729"/>
    </source>
</evidence>
<dbReference type="EMBL" id="JABCIY010000204">
    <property type="protein sequence ID" value="KAF7188811.1"/>
    <property type="molecule type" value="Genomic_DNA"/>
</dbReference>
<organism evidence="2 3">
    <name type="scientific">Pseudocercospora fuligena</name>
    <dbReference type="NCBI Taxonomy" id="685502"/>
    <lineage>
        <taxon>Eukaryota</taxon>
        <taxon>Fungi</taxon>
        <taxon>Dikarya</taxon>
        <taxon>Ascomycota</taxon>
        <taxon>Pezizomycotina</taxon>
        <taxon>Dothideomycetes</taxon>
        <taxon>Dothideomycetidae</taxon>
        <taxon>Mycosphaerellales</taxon>
        <taxon>Mycosphaerellaceae</taxon>
        <taxon>Pseudocercospora</taxon>
    </lineage>
</organism>
<accession>A0A8H6REZ4</accession>
<gene>
    <name evidence="2" type="ORF">HII31_09734</name>
</gene>
<comment type="caution">
    <text evidence="2">The sequence shown here is derived from an EMBL/GenBank/DDBJ whole genome shotgun (WGS) entry which is preliminary data.</text>
</comment>
<feature type="region of interest" description="Disordered" evidence="1">
    <location>
        <begin position="1"/>
        <end position="51"/>
    </location>
</feature>
<evidence type="ECO:0000313" key="2">
    <source>
        <dbReference type="EMBL" id="KAF7188811.1"/>
    </source>
</evidence>
<proteinExistence type="predicted"/>